<dbReference type="OrthoDB" id="415023at2759"/>
<keyword evidence="3" id="KW-1185">Reference proteome</keyword>
<feature type="region of interest" description="Disordered" evidence="1">
    <location>
        <begin position="129"/>
        <end position="171"/>
    </location>
</feature>
<accession>A0A9Q1BXU9</accession>
<dbReference type="InterPro" id="IPR016197">
    <property type="entry name" value="Chromo-like_dom_sf"/>
</dbReference>
<name>A0A9Q1BXU9_HOLLE</name>
<dbReference type="Proteomes" id="UP001152320">
    <property type="component" value="Chromosome 10"/>
</dbReference>
<comment type="caution">
    <text evidence="2">The sequence shown here is derived from an EMBL/GenBank/DDBJ whole genome shotgun (WGS) entry which is preliminary data.</text>
</comment>
<dbReference type="Gene3D" id="2.30.30.140">
    <property type="match status" value="1"/>
</dbReference>
<protein>
    <submittedName>
        <fullName evidence="2">Uncharacterized protein</fullName>
    </submittedName>
</protein>
<dbReference type="EMBL" id="JAIZAY010000010">
    <property type="protein sequence ID" value="KAJ8034717.1"/>
    <property type="molecule type" value="Genomic_DNA"/>
</dbReference>
<evidence type="ECO:0000313" key="2">
    <source>
        <dbReference type="EMBL" id="KAJ8034717.1"/>
    </source>
</evidence>
<sequence length="418" mass="46627">MEFRVGDSVQAIDELGRWEPARVLELCEGGYSVHFTNWAKIYDCVVKPENIRKPVSQFHHAVDVASKSRKRGKRVKFSQLCEGDVVVASVDGIKVDATVVVFDRFKQEVTVRFGEGTLNTIPVSDVSKQESVACQPSSPKQRRKQKPKQRTHVATPSLTVEEGSVTETPDNTGTGHKYFQVMNDFGIDVTCGECYRIEPGNISVFIKKIKKSGATFFADCAMVTSTKLDRDVSILVPVSRLVKDDVALSRADKTYANKLKRAAFWGSIQSGKDDGQIRSEQRTQQLALLVRKEVKLALASKTSHRTFSLGVSDLVVDMEVFQMDPFVHSRVSFSYLKGNLSHLDGILGYRWDILDRGANVSYVTRVVVAFSKGVLSMRVYTSICNGPVPNDNSYRFVLADNISQSDSIDHRDEVEELV</sequence>
<dbReference type="SUPFAM" id="SSF54160">
    <property type="entry name" value="Chromo domain-like"/>
    <property type="match status" value="1"/>
</dbReference>
<proteinExistence type="predicted"/>
<feature type="compositionally biased region" description="Basic residues" evidence="1">
    <location>
        <begin position="140"/>
        <end position="151"/>
    </location>
</feature>
<organism evidence="2 3">
    <name type="scientific">Holothuria leucospilota</name>
    <name type="common">Black long sea cucumber</name>
    <name type="synonym">Mertensiothuria leucospilota</name>
    <dbReference type="NCBI Taxonomy" id="206669"/>
    <lineage>
        <taxon>Eukaryota</taxon>
        <taxon>Metazoa</taxon>
        <taxon>Echinodermata</taxon>
        <taxon>Eleutherozoa</taxon>
        <taxon>Echinozoa</taxon>
        <taxon>Holothuroidea</taxon>
        <taxon>Aspidochirotacea</taxon>
        <taxon>Aspidochirotida</taxon>
        <taxon>Holothuriidae</taxon>
        <taxon>Holothuria</taxon>
    </lineage>
</organism>
<dbReference type="AlphaFoldDB" id="A0A9Q1BXU9"/>
<evidence type="ECO:0000313" key="3">
    <source>
        <dbReference type="Proteomes" id="UP001152320"/>
    </source>
</evidence>
<evidence type="ECO:0000256" key="1">
    <source>
        <dbReference type="SAM" id="MobiDB-lite"/>
    </source>
</evidence>
<gene>
    <name evidence="2" type="ORF">HOLleu_21679</name>
</gene>
<reference evidence="2" key="1">
    <citation type="submission" date="2021-10" db="EMBL/GenBank/DDBJ databases">
        <title>Tropical sea cucumber genome reveals ecological adaptation and Cuvierian tubules defense mechanism.</title>
        <authorList>
            <person name="Chen T."/>
        </authorList>
    </citation>
    <scope>NUCLEOTIDE SEQUENCE</scope>
    <source>
        <strain evidence="2">Nanhai2018</strain>
        <tissue evidence="2">Muscle</tissue>
    </source>
</reference>